<organism evidence="2">
    <name type="scientific">mine drainage metagenome</name>
    <dbReference type="NCBI Taxonomy" id="410659"/>
    <lineage>
        <taxon>unclassified sequences</taxon>
        <taxon>metagenomes</taxon>
        <taxon>ecological metagenomes</taxon>
    </lineage>
</organism>
<gene>
    <name evidence="2" type="ORF">GALL_22960</name>
</gene>
<proteinExistence type="predicted"/>
<name>A0A1J5TAX6_9ZZZZ</name>
<sequence>MPNAPLFPQPNVANYEEQKFESLPNEQSNSTGGELLEDSVEKVRRITIKGQIDGD</sequence>
<feature type="region of interest" description="Disordered" evidence="1">
    <location>
        <begin position="1"/>
        <end position="39"/>
    </location>
</feature>
<reference evidence="2" key="1">
    <citation type="submission" date="2016-10" db="EMBL/GenBank/DDBJ databases">
        <title>Sequence of Gallionella enrichment culture.</title>
        <authorList>
            <person name="Poehlein A."/>
            <person name="Muehling M."/>
            <person name="Daniel R."/>
        </authorList>
    </citation>
    <scope>NUCLEOTIDE SEQUENCE</scope>
</reference>
<comment type="caution">
    <text evidence="2">The sequence shown here is derived from an EMBL/GenBank/DDBJ whole genome shotgun (WGS) entry which is preliminary data.</text>
</comment>
<accession>A0A1J5TAX6</accession>
<protein>
    <submittedName>
        <fullName evidence="2">Uncharacterized protein</fullName>
    </submittedName>
</protein>
<evidence type="ECO:0000256" key="1">
    <source>
        <dbReference type="SAM" id="MobiDB-lite"/>
    </source>
</evidence>
<evidence type="ECO:0000313" key="2">
    <source>
        <dbReference type="EMBL" id="OIR17275.1"/>
    </source>
</evidence>
<dbReference type="EMBL" id="MLJW01000005">
    <property type="protein sequence ID" value="OIR17275.1"/>
    <property type="molecule type" value="Genomic_DNA"/>
</dbReference>
<dbReference type="AlphaFoldDB" id="A0A1J5TAX6"/>